<evidence type="ECO:0000256" key="3">
    <source>
        <dbReference type="ARBA" id="ARBA00022692"/>
    </source>
</evidence>
<dbReference type="PANTHER" id="PTHR43124:SF3">
    <property type="entry name" value="CHLORAMPHENICOL EFFLUX PUMP RV0191"/>
    <property type="match status" value="1"/>
</dbReference>
<keyword evidence="5 6" id="KW-0472">Membrane</keyword>
<accession>A0A7C3EGP2</accession>
<sequence length="422" mass="46263">MDKQNLRRYFQFFLVVLAAGAIYPLVYLRTNYQETILEVFGMTIQQLNTIYSILGLVFVVGYIPSGFLSDRFSAKKLLALSLAGTAAGGFWFAQVPQFGGVVAVYIIWGIFSVFTFWSAHLKVVKLLTKKEEEGRFFGILDGGRGVVEAVLASLAVFIFSRVLGSSMALADKRSAIIAVIYMYSFALAITAVLIWFFVEEDKSKDVKQGESEKFRFSDLPIILKNKYLYLHGAIVFFGYAVFWTVYYIGGFLQTNIGVNPVTVGTVTVIVLWMRPVGGVLGGFLADKIGKITTNILALGGAAIMLTVLAILPVAMTPTLFFVVSIILGVFLYAIRGTYWSVLGDDGFENIVMGSAIGVISFIGYLPDIILPQFNSFLFNTFGGKGGYNAYFLSSAVMALAGIVCAAAYANLHKKNKAMQEKK</sequence>
<evidence type="ECO:0000256" key="5">
    <source>
        <dbReference type="ARBA" id="ARBA00023136"/>
    </source>
</evidence>
<proteinExistence type="predicted"/>
<feature type="transmembrane region" description="Helical" evidence="6">
    <location>
        <begin position="319"/>
        <end position="338"/>
    </location>
</feature>
<feature type="domain" description="Major facilitator superfamily (MFS) profile" evidence="7">
    <location>
        <begin position="4"/>
        <end position="413"/>
    </location>
</feature>
<evidence type="ECO:0000256" key="6">
    <source>
        <dbReference type="SAM" id="Phobius"/>
    </source>
</evidence>
<organism evidence="8">
    <name type="scientific">Gracilinema caldarium</name>
    <dbReference type="NCBI Taxonomy" id="215591"/>
    <lineage>
        <taxon>Bacteria</taxon>
        <taxon>Pseudomonadati</taxon>
        <taxon>Spirochaetota</taxon>
        <taxon>Spirochaetia</taxon>
        <taxon>Spirochaetales</taxon>
        <taxon>Breznakiellaceae</taxon>
        <taxon>Gracilinema</taxon>
    </lineage>
</organism>
<name>A0A7C3EGP2_9SPIR</name>
<feature type="transmembrane region" description="Helical" evidence="6">
    <location>
        <begin position="389"/>
        <end position="411"/>
    </location>
</feature>
<evidence type="ECO:0000256" key="1">
    <source>
        <dbReference type="ARBA" id="ARBA00004651"/>
    </source>
</evidence>
<dbReference type="InterPro" id="IPR020846">
    <property type="entry name" value="MFS_dom"/>
</dbReference>
<feature type="transmembrane region" description="Helical" evidence="6">
    <location>
        <begin position="227"/>
        <end position="249"/>
    </location>
</feature>
<dbReference type="SUPFAM" id="SSF103473">
    <property type="entry name" value="MFS general substrate transporter"/>
    <property type="match status" value="1"/>
</dbReference>
<comment type="subcellular location">
    <subcellularLocation>
        <location evidence="1">Cell membrane</location>
        <topology evidence="1">Multi-pass membrane protein</topology>
    </subcellularLocation>
</comment>
<evidence type="ECO:0000313" key="8">
    <source>
        <dbReference type="EMBL" id="HFH29675.1"/>
    </source>
</evidence>
<feature type="transmembrane region" description="Helical" evidence="6">
    <location>
        <begin position="295"/>
        <end position="313"/>
    </location>
</feature>
<feature type="transmembrane region" description="Helical" evidence="6">
    <location>
        <begin position="77"/>
        <end position="96"/>
    </location>
</feature>
<feature type="transmembrane region" description="Helical" evidence="6">
    <location>
        <begin position="145"/>
        <end position="163"/>
    </location>
</feature>
<protein>
    <submittedName>
        <fullName evidence="8">MFS transporter</fullName>
    </submittedName>
</protein>
<evidence type="ECO:0000256" key="2">
    <source>
        <dbReference type="ARBA" id="ARBA00022475"/>
    </source>
</evidence>
<feature type="transmembrane region" description="Helical" evidence="6">
    <location>
        <begin position="350"/>
        <end position="369"/>
    </location>
</feature>
<dbReference type="Gene3D" id="1.20.1250.20">
    <property type="entry name" value="MFS general substrate transporter like domains"/>
    <property type="match status" value="2"/>
</dbReference>
<dbReference type="InterPro" id="IPR011701">
    <property type="entry name" value="MFS"/>
</dbReference>
<dbReference type="GO" id="GO:0005886">
    <property type="term" value="C:plasma membrane"/>
    <property type="evidence" value="ECO:0007669"/>
    <property type="project" value="UniProtKB-SubCell"/>
</dbReference>
<keyword evidence="3 6" id="KW-0812">Transmembrane</keyword>
<keyword evidence="4 6" id="KW-1133">Transmembrane helix</keyword>
<dbReference type="PANTHER" id="PTHR43124">
    <property type="entry name" value="PURINE EFFLUX PUMP PBUE"/>
    <property type="match status" value="1"/>
</dbReference>
<gene>
    <name evidence="8" type="ORF">ENS59_09220</name>
</gene>
<dbReference type="AlphaFoldDB" id="A0A7C3EGP2"/>
<feature type="transmembrane region" description="Helical" evidence="6">
    <location>
        <begin position="50"/>
        <end position="68"/>
    </location>
</feature>
<dbReference type="CDD" id="cd06174">
    <property type="entry name" value="MFS"/>
    <property type="match status" value="1"/>
</dbReference>
<feature type="transmembrane region" description="Helical" evidence="6">
    <location>
        <begin position="12"/>
        <end position="30"/>
    </location>
</feature>
<feature type="transmembrane region" description="Helical" evidence="6">
    <location>
        <begin position="261"/>
        <end position="283"/>
    </location>
</feature>
<keyword evidence="2" id="KW-1003">Cell membrane</keyword>
<evidence type="ECO:0000256" key="4">
    <source>
        <dbReference type="ARBA" id="ARBA00022989"/>
    </source>
</evidence>
<dbReference type="InterPro" id="IPR050189">
    <property type="entry name" value="MFS_Efflux_Transporters"/>
</dbReference>
<reference evidence="8" key="1">
    <citation type="journal article" date="2020" name="mSystems">
        <title>Genome- and Community-Level Interaction Insights into Carbon Utilization and Element Cycling Functions of Hydrothermarchaeota in Hydrothermal Sediment.</title>
        <authorList>
            <person name="Zhou Z."/>
            <person name="Liu Y."/>
            <person name="Xu W."/>
            <person name="Pan J."/>
            <person name="Luo Z.H."/>
            <person name="Li M."/>
        </authorList>
    </citation>
    <scope>NUCLEOTIDE SEQUENCE [LARGE SCALE GENOMIC DNA]</scope>
    <source>
        <strain evidence="8">SpSt-503</strain>
    </source>
</reference>
<dbReference type="Pfam" id="PF07690">
    <property type="entry name" value="MFS_1"/>
    <property type="match status" value="1"/>
</dbReference>
<dbReference type="EMBL" id="DSVL01000282">
    <property type="protein sequence ID" value="HFH29675.1"/>
    <property type="molecule type" value="Genomic_DNA"/>
</dbReference>
<dbReference type="InterPro" id="IPR036259">
    <property type="entry name" value="MFS_trans_sf"/>
</dbReference>
<feature type="transmembrane region" description="Helical" evidence="6">
    <location>
        <begin position="175"/>
        <end position="198"/>
    </location>
</feature>
<dbReference type="GO" id="GO:0022857">
    <property type="term" value="F:transmembrane transporter activity"/>
    <property type="evidence" value="ECO:0007669"/>
    <property type="project" value="InterPro"/>
</dbReference>
<dbReference type="PROSITE" id="PS50850">
    <property type="entry name" value="MFS"/>
    <property type="match status" value="1"/>
</dbReference>
<comment type="caution">
    <text evidence="8">The sequence shown here is derived from an EMBL/GenBank/DDBJ whole genome shotgun (WGS) entry which is preliminary data.</text>
</comment>
<evidence type="ECO:0000259" key="7">
    <source>
        <dbReference type="PROSITE" id="PS50850"/>
    </source>
</evidence>
<feature type="transmembrane region" description="Helical" evidence="6">
    <location>
        <begin position="102"/>
        <end position="124"/>
    </location>
</feature>